<protein>
    <submittedName>
        <fullName evidence="1">Uncharacterized protein</fullName>
    </submittedName>
</protein>
<proteinExistence type="predicted"/>
<accession>A0ACC6CCZ8</accession>
<comment type="caution">
    <text evidence="1">The sequence shown here is derived from an EMBL/GenBank/DDBJ whole genome shotgun (WGS) entry which is preliminary data.</text>
</comment>
<dbReference type="EMBL" id="JAPPUY010000004">
    <property type="protein sequence ID" value="MCY4746317.1"/>
    <property type="molecule type" value="Genomic_DNA"/>
</dbReference>
<evidence type="ECO:0000313" key="2">
    <source>
        <dbReference type="Proteomes" id="UP001076464"/>
    </source>
</evidence>
<organism evidence="1 2">
    <name type="scientific">Roseateles hydrophilus</name>
    <dbReference type="NCBI Taxonomy" id="2975054"/>
    <lineage>
        <taxon>Bacteria</taxon>
        <taxon>Pseudomonadati</taxon>
        <taxon>Pseudomonadota</taxon>
        <taxon>Betaproteobacteria</taxon>
        <taxon>Burkholderiales</taxon>
        <taxon>Sphaerotilaceae</taxon>
        <taxon>Roseateles</taxon>
    </lineage>
</organism>
<reference evidence="1" key="1">
    <citation type="submission" date="2022-08" db="EMBL/GenBank/DDBJ databases">
        <title>Genome sequencing of Pelomonas sp. UHG3.</title>
        <authorList>
            <person name="So Y."/>
        </authorList>
    </citation>
    <scope>NUCLEOTIDE SEQUENCE</scope>
    <source>
        <strain evidence="1">UHG3</strain>
    </source>
</reference>
<sequence>MALLLGLVPPGADALGMGRPQVHSALGKPLDVTVPLTLAEGEQLTDACVRGEVSAGEARVPAGLLQMRIEGEAGERRIRLQSLVRVDEPALRITLALGCPLRLTREFNAFIDPPAQAAAASLPAAAPAPSLPAAPAAVLSPVGEAASRAVLEPAAAAPRAPAARPRAKPRPKSTAPRLVLERPEVLVSQAPQRPGVPETDMTPELEAQIAQLEQTVAQLRAELEARLQAQAAGPAAFVAASAVAAQAAQAASVPTPEPFASAPTPPPREPRASAYRDPMTWLLTLGLSLVAGAAAFYGSRWRDERARRERAYWRAMHAVEGAADAAPVLPQAPAAASPGMAPPVASSAVALPDEGQHQATRPQPRPMAWPPAPLAAPVLPEAPAQSPTGLQATQPLPVQADAVPASVATVPVLSQELSVADELLDLQQQAEFLQLLGQHDAAADLLAGRLARGNAGAMPYLMLMELCQQRGEPEVFAELARQFEQRFRTMAPAWAQSLSRGRSLDASPSVIAHLQVVWADPSAAMQMLRDLLARGAGPGATHFDLPAYRDLLTLYSVARDLFEAGLRGEGVDFMLPLDSRFGEQ</sequence>
<evidence type="ECO:0000313" key="1">
    <source>
        <dbReference type="EMBL" id="MCY4746317.1"/>
    </source>
</evidence>
<gene>
    <name evidence="1" type="ORF">NYO99_15135</name>
</gene>
<keyword evidence="2" id="KW-1185">Reference proteome</keyword>
<dbReference type="Proteomes" id="UP001076464">
    <property type="component" value="Unassembled WGS sequence"/>
</dbReference>
<name>A0ACC6CCZ8_9BURK</name>